<sequence length="117" mass="12559">MGSFRGSFRCSGASRQFIAPFRLTAPPQRELSSILSSEDTSVIQYPNDHSTPAPPMSAIHNSADRPRRASADGFLSPGAMRATHPGSRGGFPSPRLGRLHSPSPQSFARSSQSLYTT</sequence>
<feature type="compositionally biased region" description="Polar residues" evidence="1">
    <location>
        <begin position="102"/>
        <end position="117"/>
    </location>
</feature>
<evidence type="ECO:0000256" key="1">
    <source>
        <dbReference type="SAM" id="MobiDB-lite"/>
    </source>
</evidence>
<protein>
    <submittedName>
        <fullName evidence="2">Uncharacterized protein</fullName>
    </submittedName>
</protein>
<dbReference type="Proteomes" id="UP001221757">
    <property type="component" value="Unassembled WGS sequence"/>
</dbReference>
<reference evidence="2" key="1">
    <citation type="submission" date="2023-03" db="EMBL/GenBank/DDBJ databases">
        <title>Massive genome expansion in bonnet fungi (Mycena s.s.) driven by repeated elements and novel gene families across ecological guilds.</title>
        <authorList>
            <consortium name="Lawrence Berkeley National Laboratory"/>
            <person name="Harder C.B."/>
            <person name="Miyauchi S."/>
            <person name="Viragh M."/>
            <person name="Kuo A."/>
            <person name="Thoen E."/>
            <person name="Andreopoulos B."/>
            <person name="Lu D."/>
            <person name="Skrede I."/>
            <person name="Drula E."/>
            <person name="Henrissat B."/>
            <person name="Morin E."/>
            <person name="Kohler A."/>
            <person name="Barry K."/>
            <person name="LaButti K."/>
            <person name="Morin E."/>
            <person name="Salamov A."/>
            <person name="Lipzen A."/>
            <person name="Mereny Z."/>
            <person name="Hegedus B."/>
            <person name="Baldrian P."/>
            <person name="Stursova M."/>
            <person name="Weitz H."/>
            <person name="Taylor A."/>
            <person name="Grigoriev I.V."/>
            <person name="Nagy L.G."/>
            <person name="Martin F."/>
            <person name="Kauserud H."/>
        </authorList>
    </citation>
    <scope>NUCLEOTIDE SEQUENCE</scope>
    <source>
        <strain evidence="2">CBHHK067</strain>
    </source>
</reference>
<dbReference type="EMBL" id="JARKIE010000031">
    <property type="protein sequence ID" value="KAJ7697213.1"/>
    <property type="molecule type" value="Genomic_DNA"/>
</dbReference>
<feature type="region of interest" description="Disordered" evidence="1">
    <location>
        <begin position="30"/>
        <end position="117"/>
    </location>
</feature>
<name>A0AAD7DQV5_MYCRO</name>
<gene>
    <name evidence="2" type="ORF">B0H17DRAFT_1052378</name>
</gene>
<comment type="caution">
    <text evidence="2">The sequence shown here is derived from an EMBL/GenBank/DDBJ whole genome shotgun (WGS) entry which is preliminary data.</text>
</comment>
<organism evidence="2 3">
    <name type="scientific">Mycena rosella</name>
    <name type="common">Pink bonnet</name>
    <name type="synonym">Agaricus rosellus</name>
    <dbReference type="NCBI Taxonomy" id="1033263"/>
    <lineage>
        <taxon>Eukaryota</taxon>
        <taxon>Fungi</taxon>
        <taxon>Dikarya</taxon>
        <taxon>Basidiomycota</taxon>
        <taxon>Agaricomycotina</taxon>
        <taxon>Agaricomycetes</taxon>
        <taxon>Agaricomycetidae</taxon>
        <taxon>Agaricales</taxon>
        <taxon>Marasmiineae</taxon>
        <taxon>Mycenaceae</taxon>
        <taxon>Mycena</taxon>
    </lineage>
</organism>
<dbReference type="AlphaFoldDB" id="A0AAD7DQV5"/>
<feature type="compositionally biased region" description="Polar residues" evidence="1">
    <location>
        <begin position="30"/>
        <end position="50"/>
    </location>
</feature>
<keyword evidence="3" id="KW-1185">Reference proteome</keyword>
<evidence type="ECO:0000313" key="3">
    <source>
        <dbReference type="Proteomes" id="UP001221757"/>
    </source>
</evidence>
<evidence type="ECO:0000313" key="2">
    <source>
        <dbReference type="EMBL" id="KAJ7697213.1"/>
    </source>
</evidence>
<accession>A0AAD7DQV5</accession>
<proteinExistence type="predicted"/>